<sequence length="63" mass="6936">MTGSDYVLTYQLHDGAEVAASFGDINDRDGCDISLGMYQINLGPITQEVWERIVAKFKGKLLA</sequence>
<dbReference type="KEGG" id="eff:skT53_20290"/>
<evidence type="ECO:0000313" key="1">
    <source>
        <dbReference type="EMBL" id="BCJ87044.1"/>
    </source>
</evidence>
<proteinExistence type="predicted"/>
<accession>A0A7I8DAA6</accession>
<dbReference type="AlphaFoldDB" id="A0A7I8DAA6"/>
<evidence type="ECO:0000313" key="2">
    <source>
        <dbReference type="Proteomes" id="UP000593802"/>
    </source>
</evidence>
<reference evidence="1 2" key="1">
    <citation type="submission" date="2020-08" db="EMBL/GenBank/DDBJ databases">
        <title>Complete Genome Sequence of Effusibacillus dendaii Strain skT53, Isolated from Farmland soil.</title>
        <authorList>
            <person name="Konishi T."/>
            <person name="Kawasaki H."/>
        </authorList>
    </citation>
    <scope>NUCLEOTIDE SEQUENCE [LARGE SCALE GENOMIC DNA]</scope>
    <source>
        <strain evidence="2">skT53</strain>
    </source>
</reference>
<dbReference type="Proteomes" id="UP000593802">
    <property type="component" value="Chromosome"/>
</dbReference>
<dbReference type="EMBL" id="AP023366">
    <property type="protein sequence ID" value="BCJ87044.1"/>
    <property type="molecule type" value="Genomic_DNA"/>
</dbReference>
<organism evidence="1 2">
    <name type="scientific">Effusibacillus dendaii</name>
    <dbReference type="NCBI Taxonomy" id="2743772"/>
    <lineage>
        <taxon>Bacteria</taxon>
        <taxon>Bacillati</taxon>
        <taxon>Bacillota</taxon>
        <taxon>Bacilli</taxon>
        <taxon>Bacillales</taxon>
        <taxon>Alicyclobacillaceae</taxon>
        <taxon>Effusibacillus</taxon>
    </lineage>
</organism>
<keyword evidence="2" id="KW-1185">Reference proteome</keyword>
<name>A0A7I8DAA6_9BACL</name>
<gene>
    <name evidence="1" type="ORF">skT53_20290</name>
</gene>
<protein>
    <submittedName>
        <fullName evidence="1">Uncharacterized protein</fullName>
    </submittedName>
</protein>
<dbReference type="RefSeq" id="WP_200756662.1">
    <property type="nucleotide sequence ID" value="NZ_AP023366.1"/>
</dbReference>